<evidence type="ECO:0000313" key="4">
    <source>
        <dbReference type="Proteomes" id="UP000525078"/>
    </source>
</evidence>
<dbReference type="PROSITE" id="PS50948">
    <property type="entry name" value="PAN"/>
    <property type="match status" value="1"/>
</dbReference>
<keyword evidence="1" id="KW-0812">Transmembrane</keyword>
<dbReference type="Pfam" id="PF08276">
    <property type="entry name" value="PAN_2"/>
    <property type="match status" value="1"/>
</dbReference>
<dbReference type="PANTHER" id="PTHR32444">
    <property type="entry name" value="BULB-TYPE LECTIN DOMAIN-CONTAINING PROTEIN"/>
    <property type="match status" value="1"/>
</dbReference>
<dbReference type="Proteomes" id="UP000525078">
    <property type="component" value="Unassembled WGS sequence"/>
</dbReference>
<accession>A0A7J6GFQ7</accession>
<protein>
    <recommendedName>
        <fullName evidence="2">Apple domain-containing protein</fullName>
    </recommendedName>
</protein>
<organism evidence="3 4">
    <name type="scientific">Cannabis sativa</name>
    <name type="common">Hemp</name>
    <name type="synonym">Marijuana</name>
    <dbReference type="NCBI Taxonomy" id="3483"/>
    <lineage>
        <taxon>Eukaryota</taxon>
        <taxon>Viridiplantae</taxon>
        <taxon>Streptophyta</taxon>
        <taxon>Embryophyta</taxon>
        <taxon>Tracheophyta</taxon>
        <taxon>Spermatophyta</taxon>
        <taxon>Magnoliopsida</taxon>
        <taxon>eudicotyledons</taxon>
        <taxon>Gunneridae</taxon>
        <taxon>Pentapetalae</taxon>
        <taxon>rosids</taxon>
        <taxon>fabids</taxon>
        <taxon>Rosales</taxon>
        <taxon>Cannabaceae</taxon>
        <taxon>Cannabis</taxon>
    </lineage>
</organism>
<evidence type="ECO:0000256" key="1">
    <source>
        <dbReference type="SAM" id="Phobius"/>
    </source>
</evidence>
<sequence>MGDKPICQCLQGFEPKNQNNLSQGCMRNSFVSCNDKEKDVFYLTTELKVPETKYTWASKSMKLDECNAKCISNCSCSAYGYNSNLDGSISDLAIGTECVLWFGDLFDTRNPKAPKETLVGSNGNSKVKKAVIIIAVILFIGLVLIGYYIYRRRCINVSMYSTMLYGTRIKELYGSCEIQMSLLVNSFHCYYCDSTHVLKALTERITHTNPLHRCYSFSRLCFQEGNLESVAVVIVDDDNIVVVHRLFVVLLVDFELLVAAPHLYYFYISLDFVYFAQSKIIFTIIRIVIVVDYYVLVHNPFCLDALFIASHMKIENTFRPMSTPLCWIGFD</sequence>
<proteinExistence type="predicted"/>
<dbReference type="SMART" id="SM00473">
    <property type="entry name" value="PAN_AP"/>
    <property type="match status" value="1"/>
</dbReference>
<dbReference type="PANTHER" id="PTHR32444:SF183">
    <property type="entry name" value="APPLE DOMAIN-CONTAINING PROTEIN"/>
    <property type="match status" value="1"/>
</dbReference>
<dbReference type="CDD" id="cd01098">
    <property type="entry name" value="PAN_AP_plant"/>
    <property type="match status" value="1"/>
</dbReference>
<dbReference type="EMBL" id="JAATIP010000063">
    <property type="protein sequence ID" value="KAF4381100.1"/>
    <property type="molecule type" value="Genomic_DNA"/>
</dbReference>
<dbReference type="InterPro" id="IPR003609">
    <property type="entry name" value="Pan_app"/>
</dbReference>
<keyword evidence="1" id="KW-1133">Transmembrane helix</keyword>
<name>A0A7J6GFQ7_CANSA</name>
<feature type="transmembrane region" description="Helical" evidence="1">
    <location>
        <begin position="280"/>
        <end position="297"/>
    </location>
</feature>
<keyword evidence="1" id="KW-0472">Membrane</keyword>
<evidence type="ECO:0000259" key="2">
    <source>
        <dbReference type="PROSITE" id="PS50948"/>
    </source>
</evidence>
<feature type="transmembrane region" description="Helical" evidence="1">
    <location>
        <begin position="130"/>
        <end position="150"/>
    </location>
</feature>
<gene>
    <name evidence="3" type="ORF">F8388_012022</name>
</gene>
<feature type="transmembrane region" description="Helical" evidence="1">
    <location>
        <begin position="246"/>
        <end position="268"/>
    </location>
</feature>
<reference evidence="3 4" key="1">
    <citation type="journal article" date="2020" name="bioRxiv">
        <title>Sequence and annotation of 42 cannabis genomes reveals extensive copy number variation in cannabinoid synthesis and pathogen resistance genes.</title>
        <authorList>
            <person name="Mckernan K.J."/>
            <person name="Helbert Y."/>
            <person name="Kane L.T."/>
            <person name="Ebling H."/>
            <person name="Zhang L."/>
            <person name="Liu B."/>
            <person name="Eaton Z."/>
            <person name="Mclaughlin S."/>
            <person name="Kingan S."/>
            <person name="Baybayan P."/>
            <person name="Concepcion G."/>
            <person name="Jordan M."/>
            <person name="Riva A."/>
            <person name="Barbazuk W."/>
            <person name="Harkins T."/>
        </authorList>
    </citation>
    <scope>NUCLEOTIDE SEQUENCE [LARGE SCALE GENOMIC DNA]</scope>
    <source>
        <strain evidence="4">cv. Jamaican Lion 4</strain>
        <tissue evidence="3">Leaf</tissue>
    </source>
</reference>
<feature type="domain" description="Apple" evidence="2">
    <location>
        <begin position="33"/>
        <end position="131"/>
    </location>
</feature>
<comment type="caution">
    <text evidence="3">The sequence shown here is derived from an EMBL/GenBank/DDBJ whole genome shotgun (WGS) entry which is preliminary data.</text>
</comment>
<evidence type="ECO:0000313" key="3">
    <source>
        <dbReference type="EMBL" id="KAF4381100.1"/>
    </source>
</evidence>
<dbReference type="AlphaFoldDB" id="A0A7J6GFQ7"/>